<evidence type="ECO:0000256" key="4">
    <source>
        <dbReference type="ARBA" id="ARBA00023242"/>
    </source>
</evidence>
<organism evidence="7">
    <name type="scientific">Lygus hesperus</name>
    <name type="common">Western plant bug</name>
    <dbReference type="NCBI Taxonomy" id="30085"/>
    <lineage>
        <taxon>Eukaryota</taxon>
        <taxon>Metazoa</taxon>
        <taxon>Ecdysozoa</taxon>
        <taxon>Arthropoda</taxon>
        <taxon>Hexapoda</taxon>
        <taxon>Insecta</taxon>
        <taxon>Pterygota</taxon>
        <taxon>Neoptera</taxon>
        <taxon>Paraneoptera</taxon>
        <taxon>Hemiptera</taxon>
        <taxon>Heteroptera</taxon>
        <taxon>Panheteroptera</taxon>
        <taxon>Cimicomorpha</taxon>
        <taxon>Miridae</taxon>
        <taxon>Mirini</taxon>
        <taxon>Lygus</taxon>
    </lineage>
</organism>
<evidence type="ECO:0000256" key="5">
    <source>
        <dbReference type="PROSITE-ProRule" id="PRU00221"/>
    </source>
</evidence>
<evidence type="ECO:0000256" key="3">
    <source>
        <dbReference type="ARBA" id="ARBA00022737"/>
    </source>
</evidence>
<proteinExistence type="predicted"/>
<dbReference type="Pfam" id="PF08625">
    <property type="entry name" value="Utp13"/>
    <property type="match status" value="1"/>
</dbReference>
<reference evidence="7" key="1">
    <citation type="journal article" date="2016" name="Gigascience">
        <title>De novo construction of an expanded transcriptome assembly for the western tarnished plant bug, Lygus hesperus.</title>
        <authorList>
            <person name="Tassone E.E."/>
            <person name="Geib S.M."/>
            <person name="Hall B."/>
            <person name="Fabrick J.A."/>
            <person name="Brent C.S."/>
            <person name="Hull J.J."/>
        </authorList>
    </citation>
    <scope>NUCLEOTIDE SEQUENCE</scope>
</reference>
<feature type="repeat" description="WD" evidence="5">
    <location>
        <begin position="107"/>
        <end position="148"/>
    </location>
</feature>
<dbReference type="Gene3D" id="2.130.10.10">
    <property type="entry name" value="YVTN repeat-like/Quinoprotein amine dehydrogenase"/>
    <property type="match status" value="4"/>
</dbReference>
<dbReference type="PROSITE" id="PS00678">
    <property type="entry name" value="WD_REPEATS_1"/>
    <property type="match status" value="3"/>
</dbReference>
<evidence type="ECO:0000256" key="2">
    <source>
        <dbReference type="ARBA" id="ARBA00022574"/>
    </source>
</evidence>
<dbReference type="PROSITE" id="PS50294">
    <property type="entry name" value="WD_REPEATS_REGION"/>
    <property type="match status" value="7"/>
</dbReference>
<dbReference type="Pfam" id="PF00400">
    <property type="entry name" value="WD40"/>
    <property type="match status" value="9"/>
</dbReference>
<name>A0A146KLF0_LYGHE</name>
<dbReference type="CDD" id="cd00200">
    <property type="entry name" value="WD40"/>
    <property type="match status" value="1"/>
</dbReference>
<keyword evidence="3" id="KW-0677">Repeat</keyword>
<dbReference type="GO" id="GO:0000480">
    <property type="term" value="P:endonucleolytic cleavage in 5'-ETS of tricistronic rRNA transcript (SSU-rRNA, 5.8S rRNA, LSU-rRNA)"/>
    <property type="evidence" value="ECO:0007669"/>
    <property type="project" value="TreeGrafter"/>
</dbReference>
<evidence type="ECO:0000256" key="1">
    <source>
        <dbReference type="ARBA" id="ARBA00004604"/>
    </source>
</evidence>
<dbReference type="GO" id="GO:0032040">
    <property type="term" value="C:small-subunit processome"/>
    <property type="evidence" value="ECO:0007669"/>
    <property type="project" value="InterPro"/>
</dbReference>
<evidence type="ECO:0000313" key="7">
    <source>
        <dbReference type="EMBL" id="JAP97382.1"/>
    </source>
</evidence>
<keyword evidence="4" id="KW-0539">Nucleus</keyword>
<dbReference type="InterPro" id="IPR019775">
    <property type="entry name" value="WD40_repeat_CS"/>
</dbReference>
<feature type="repeat" description="WD" evidence="5">
    <location>
        <begin position="264"/>
        <end position="287"/>
    </location>
</feature>
<feature type="repeat" description="WD" evidence="5">
    <location>
        <begin position="427"/>
        <end position="461"/>
    </location>
</feature>
<dbReference type="EMBL" id="GDHC01021246">
    <property type="protein sequence ID" value="JAP97382.1"/>
    <property type="molecule type" value="Transcribed_RNA"/>
</dbReference>
<dbReference type="PANTHER" id="PTHR19854">
    <property type="entry name" value="TRANSDUCIN BETA-LIKE 3"/>
    <property type="match status" value="1"/>
</dbReference>
<dbReference type="AlphaFoldDB" id="A0A146KLF0"/>
<dbReference type="PRINTS" id="PR00320">
    <property type="entry name" value="GPROTEINBRPT"/>
</dbReference>
<accession>A0A146KLF0</accession>
<dbReference type="InterPro" id="IPR001680">
    <property type="entry name" value="WD40_rpt"/>
</dbReference>
<comment type="subcellular location">
    <subcellularLocation>
        <location evidence="1">Nucleus</location>
        <location evidence="1">Nucleolus</location>
    </subcellularLocation>
</comment>
<feature type="repeat" description="WD" evidence="5">
    <location>
        <begin position="479"/>
        <end position="520"/>
    </location>
</feature>
<dbReference type="PROSITE" id="PS50082">
    <property type="entry name" value="WD_REPEATS_2"/>
    <property type="match status" value="9"/>
</dbReference>
<feature type="domain" description="U3 small nucleolar RNA-associated protein 13 C-terminal" evidence="6">
    <location>
        <begin position="658"/>
        <end position="783"/>
    </location>
</feature>
<feature type="repeat" description="WD" evidence="5">
    <location>
        <begin position="605"/>
        <end position="637"/>
    </location>
</feature>
<feature type="repeat" description="WD" evidence="5">
    <location>
        <begin position="192"/>
        <end position="233"/>
    </location>
</feature>
<dbReference type="SMART" id="SM00320">
    <property type="entry name" value="WD40"/>
    <property type="match status" value="12"/>
</dbReference>
<feature type="repeat" description="WD" evidence="5">
    <location>
        <begin position="521"/>
        <end position="562"/>
    </location>
</feature>
<feature type="repeat" description="WD" evidence="5">
    <location>
        <begin position="381"/>
        <end position="415"/>
    </location>
</feature>
<dbReference type="GO" id="GO:0034511">
    <property type="term" value="F:U3 snoRNA binding"/>
    <property type="evidence" value="ECO:0007669"/>
    <property type="project" value="TreeGrafter"/>
</dbReference>
<dbReference type="InterPro" id="IPR020472">
    <property type="entry name" value="WD40_PAC1"/>
</dbReference>
<dbReference type="GO" id="GO:0000472">
    <property type="term" value="P:endonucleolytic cleavage to generate mature 5'-end of SSU-rRNA from (SSU-rRNA, 5.8S rRNA, LSU-rRNA)"/>
    <property type="evidence" value="ECO:0007669"/>
    <property type="project" value="TreeGrafter"/>
</dbReference>
<evidence type="ECO:0000259" key="6">
    <source>
        <dbReference type="Pfam" id="PF08625"/>
    </source>
</evidence>
<dbReference type="InterPro" id="IPR015943">
    <property type="entry name" value="WD40/YVTN_repeat-like_dom_sf"/>
</dbReference>
<dbReference type="SUPFAM" id="SSF50978">
    <property type="entry name" value="WD40 repeat-like"/>
    <property type="match status" value="2"/>
</dbReference>
<gene>
    <name evidence="7" type="primary">TBL3</name>
    <name evidence="7" type="ORF">g.74315</name>
</gene>
<dbReference type="InterPro" id="IPR013934">
    <property type="entry name" value="Utp13_C"/>
</dbReference>
<feature type="repeat" description="WD" evidence="5">
    <location>
        <begin position="563"/>
        <end position="604"/>
    </location>
</feature>
<dbReference type="GO" id="GO:0030686">
    <property type="term" value="C:90S preribosome"/>
    <property type="evidence" value="ECO:0007669"/>
    <property type="project" value="TreeGrafter"/>
</dbReference>
<dbReference type="PANTHER" id="PTHR19854:SF15">
    <property type="entry name" value="TRANSDUCIN BETA-LIKE PROTEIN 3"/>
    <property type="match status" value="1"/>
</dbReference>
<protein>
    <submittedName>
        <fullName evidence="7">Transducin beta-like protein 3</fullName>
    </submittedName>
</protein>
<sequence length="799" mass="88246">MSPNQIEIYEPTDVLKEFYTGGDVQWTNDGKSLLCQCGPTIQIVDLAQSKPVGQFGESDESFDGTSTGDDVLTFTLSDNNEFVVAAYKSGLFKIWRLEDKTCVKHWKSIHKGPVARVALSPNGAIMASGGTDSTVRLWDLRHHACLKTLRGIQGVTSVLKLILMDNELLVIASGDDSTIKVWNNSGAELKTFSGHYSPITDILVTPDFKHLISSGRDRVVILWDFHSGQQINVLPMYEGIEGMILLPKKIVIPGIDVKMEGGIYVATGGSNGCIRIWDVRGAKELYVQKNSVISKASEEDGVSITHLLYNQATSCFLVVSAEHNMFVQNIDSFDYVKQLVGFSDEVLDITFVGKNETHLAVATNSKDIKVYKLSNMDSQILQGHTDFVMALSHSKAMPEVFASASKDMTIKLWQLLEDDNISCIASFIAHGKTVTSLKFAECSAKFMVSGSEESTLKVWKLPKINKTGDPIEVLNIKGLVAHDKDINGVAVSPNDQIVASASMDKTTKLWDLKNLSPLGTLKGHRRGVWSVVFSPFDQVVLTCSADTTLKIWSISDLSCLKTLEGHEASVIRAAFLNSGFQIVSAGGDGLLKLWSLKTAEVISTFDHHRGKVWALAVGDEEKRLITGGSDSRLIFWKDVTEEKKLEEARKHQEMALKEQELANLLKEDDLLSALQLAISLNKPATVLKIVQDVMDRGDTKLEDTVKQLCPSEKEELLGYVSHWNTNSKTCYPAQVLISSLMSDLLSGNLTLPKHILETLIPYTEKHFQRLTNLLQDVHLVEYTRILMKPSAVDVEMTGP</sequence>
<keyword evidence="2 5" id="KW-0853">WD repeat</keyword>
<dbReference type="InterPro" id="IPR036322">
    <property type="entry name" value="WD40_repeat_dom_sf"/>
</dbReference>